<evidence type="ECO:0000256" key="3">
    <source>
        <dbReference type="ARBA" id="ARBA00022692"/>
    </source>
</evidence>
<dbReference type="OrthoDB" id="2985014at2759"/>
<keyword evidence="9" id="KW-1185">Reference proteome</keyword>
<feature type="transmembrane region" description="Helical" evidence="6">
    <location>
        <begin position="304"/>
        <end position="323"/>
    </location>
</feature>
<dbReference type="HOGENOM" id="CLU_001265_0_1_1"/>
<evidence type="ECO:0000313" key="8">
    <source>
        <dbReference type="EMBL" id="KIW57518.1"/>
    </source>
</evidence>
<feature type="transmembrane region" description="Helical" evidence="6">
    <location>
        <begin position="391"/>
        <end position="413"/>
    </location>
</feature>
<reference evidence="8 9" key="1">
    <citation type="submission" date="2015-01" db="EMBL/GenBank/DDBJ databases">
        <title>The Genome Sequence of Exophiala xenobiotica CBS118157.</title>
        <authorList>
            <consortium name="The Broad Institute Genomics Platform"/>
            <person name="Cuomo C."/>
            <person name="de Hoog S."/>
            <person name="Gorbushina A."/>
            <person name="Stielow B."/>
            <person name="Teixiera M."/>
            <person name="Abouelleil A."/>
            <person name="Chapman S.B."/>
            <person name="Priest M."/>
            <person name="Young S.K."/>
            <person name="Wortman J."/>
            <person name="Nusbaum C."/>
            <person name="Birren B."/>
        </authorList>
    </citation>
    <scope>NUCLEOTIDE SEQUENCE [LARGE SCALE GENOMIC DNA]</scope>
    <source>
        <strain evidence="8 9">CBS 118157</strain>
    </source>
</reference>
<dbReference type="PROSITE" id="PS50850">
    <property type="entry name" value="MFS"/>
    <property type="match status" value="1"/>
</dbReference>
<dbReference type="InterPro" id="IPR020846">
    <property type="entry name" value="MFS_dom"/>
</dbReference>
<evidence type="ECO:0000256" key="4">
    <source>
        <dbReference type="ARBA" id="ARBA00022989"/>
    </source>
</evidence>
<feature type="transmembrane region" description="Helical" evidence="6">
    <location>
        <begin position="453"/>
        <end position="472"/>
    </location>
</feature>
<feature type="transmembrane region" description="Helical" evidence="6">
    <location>
        <begin position="161"/>
        <end position="183"/>
    </location>
</feature>
<dbReference type="GO" id="GO:0016020">
    <property type="term" value="C:membrane"/>
    <property type="evidence" value="ECO:0007669"/>
    <property type="project" value="UniProtKB-SubCell"/>
</dbReference>
<dbReference type="RefSeq" id="XP_013318102.1">
    <property type="nucleotide sequence ID" value="XM_013462648.1"/>
</dbReference>
<dbReference type="Proteomes" id="UP000054342">
    <property type="component" value="Unassembled WGS sequence"/>
</dbReference>
<organism evidence="8 9">
    <name type="scientific">Exophiala xenobiotica</name>
    <dbReference type="NCBI Taxonomy" id="348802"/>
    <lineage>
        <taxon>Eukaryota</taxon>
        <taxon>Fungi</taxon>
        <taxon>Dikarya</taxon>
        <taxon>Ascomycota</taxon>
        <taxon>Pezizomycotina</taxon>
        <taxon>Eurotiomycetes</taxon>
        <taxon>Chaetothyriomycetidae</taxon>
        <taxon>Chaetothyriales</taxon>
        <taxon>Herpotrichiellaceae</taxon>
        <taxon>Exophiala</taxon>
    </lineage>
</organism>
<evidence type="ECO:0000256" key="6">
    <source>
        <dbReference type="SAM" id="Phobius"/>
    </source>
</evidence>
<name>A0A0D2EPR4_9EURO</name>
<dbReference type="InterPro" id="IPR011701">
    <property type="entry name" value="MFS"/>
</dbReference>
<gene>
    <name evidence="8" type="ORF">PV05_06061</name>
</gene>
<evidence type="ECO:0000259" key="7">
    <source>
        <dbReference type="PROSITE" id="PS50850"/>
    </source>
</evidence>
<feature type="transmembrane region" description="Helical" evidence="6">
    <location>
        <begin position="365"/>
        <end position="384"/>
    </location>
</feature>
<keyword evidence="4 6" id="KW-1133">Transmembrane helix</keyword>
<feature type="transmembrane region" description="Helical" evidence="6">
    <location>
        <begin position="65"/>
        <end position="82"/>
    </location>
</feature>
<dbReference type="EMBL" id="KN847319">
    <property type="protein sequence ID" value="KIW57518.1"/>
    <property type="molecule type" value="Genomic_DNA"/>
</dbReference>
<dbReference type="SUPFAM" id="SSF103473">
    <property type="entry name" value="MFS general substrate transporter"/>
    <property type="match status" value="1"/>
</dbReference>
<feature type="transmembrane region" description="Helical" evidence="6">
    <location>
        <begin position="335"/>
        <end position="353"/>
    </location>
</feature>
<feature type="transmembrane region" description="Helical" evidence="6">
    <location>
        <begin position="229"/>
        <end position="250"/>
    </location>
</feature>
<dbReference type="Gene3D" id="1.20.1250.20">
    <property type="entry name" value="MFS general substrate transporter like domains"/>
    <property type="match status" value="2"/>
</dbReference>
<keyword evidence="2" id="KW-0813">Transport</keyword>
<dbReference type="AlphaFoldDB" id="A0A0D2EPR4"/>
<accession>A0A0D2EPR4</accession>
<proteinExistence type="predicted"/>
<dbReference type="InterPro" id="IPR036259">
    <property type="entry name" value="MFS_trans_sf"/>
</dbReference>
<keyword evidence="3 6" id="KW-0812">Transmembrane</keyword>
<protein>
    <recommendedName>
        <fullName evidence="7">Major facilitator superfamily (MFS) profile domain-containing protein</fullName>
    </recommendedName>
</protein>
<keyword evidence="5 6" id="KW-0472">Membrane</keyword>
<evidence type="ECO:0000256" key="5">
    <source>
        <dbReference type="ARBA" id="ARBA00023136"/>
    </source>
</evidence>
<feature type="transmembrane region" description="Helical" evidence="6">
    <location>
        <begin position="136"/>
        <end position="154"/>
    </location>
</feature>
<evidence type="ECO:0000256" key="2">
    <source>
        <dbReference type="ARBA" id="ARBA00022448"/>
    </source>
</evidence>
<evidence type="ECO:0000313" key="9">
    <source>
        <dbReference type="Proteomes" id="UP000054342"/>
    </source>
</evidence>
<feature type="transmembrane region" description="Helical" evidence="6">
    <location>
        <begin position="195"/>
        <end position="217"/>
    </location>
</feature>
<dbReference type="FunFam" id="1.20.1250.20:FF:000013">
    <property type="entry name" value="MFS general substrate transporter"/>
    <property type="match status" value="1"/>
</dbReference>
<dbReference type="Pfam" id="PF07690">
    <property type="entry name" value="MFS_1"/>
    <property type="match status" value="1"/>
</dbReference>
<evidence type="ECO:0000256" key="1">
    <source>
        <dbReference type="ARBA" id="ARBA00004141"/>
    </source>
</evidence>
<dbReference type="PANTHER" id="PTHR43791:SF21">
    <property type="entry name" value="MAJOR FACILITATOR SUPERFAMILY (MFS) PROFILE DOMAIN-CONTAINING PROTEIN"/>
    <property type="match status" value="1"/>
</dbReference>
<dbReference type="GO" id="GO:0022857">
    <property type="term" value="F:transmembrane transporter activity"/>
    <property type="evidence" value="ECO:0007669"/>
    <property type="project" value="InterPro"/>
</dbReference>
<sequence>MASISRSHEVREINDAGKVADILQQVHDEKDAAAVHDELARSKAGGYIPQTSEEKHQSQALNRKFDIFLLPVCVMIYLLNGLDRSNLGNAQTGGFTKDLGIPADTINTATSLFFCTFVPFQPISTAIGKRVGQARWLSFISFGWGILTLAHAFVKTKGQVIAVRLLIGVFEAGFYPTCVSYLSTFYPRFDLAYRIALFYGSYAVAGAFGGLIAYGVFHIDGSLYSWQYLFIIEGSITLLVAIITPFWLVAGPKQAWFLKQHEREYAERRMVIDSAANLDSTYKITKRDILEGAMDWKLWCVLPWNILASIAPQGFTIFFPIVVKGLGYSGATANLMTVPPYVVGTVVLLIVAASSDHFHERTLHILFGITVVIIGLILDIVLPLENVHARYGGLVVLLAGTFVAAPITVAWLAGNTPEPGKRTFVLGINGWGNLGGIIGSELYKPKYGPDYHFPLKVTAGLIGVAWVGYAAYHFELKFANKYKARKVARMTPAEIEEENRSEKRYADRKYTFVYSL</sequence>
<dbReference type="GeneID" id="25327969"/>
<comment type="subcellular location">
    <subcellularLocation>
        <location evidence="1">Membrane</location>
        <topology evidence="1">Multi-pass membrane protein</topology>
    </subcellularLocation>
</comment>
<dbReference type="PANTHER" id="PTHR43791">
    <property type="entry name" value="PERMEASE-RELATED"/>
    <property type="match status" value="1"/>
</dbReference>
<feature type="domain" description="Major facilitator superfamily (MFS) profile" evidence="7">
    <location>
        <begin position="69"/>
        <end position="516"/>
    </location>
</feature>